<dbReference type="Gene3D" id="6.10.250.730">
    <property type="match status" value="1"/>
</dbReference>
<proteinExistence type="predicted"/>
<name>A0A109JMM1_9HYPH</name>
<keyword evidence="2" id="KW-1185">Reference proteome</keyword>
<sequence length="85" mass="9370">MNTISHATEPRWAAPVAIRIGTRPSEHIHGPAEAVDYLEHRWPLQSSMHVEAAKRRCVEAMNHLAHLEAARDAFVAAAVEAKVLA</sequence>
<evidence type="ECO:0008006" key="3">
    <source>
        <dbReference type="Google" id="ProtNLM"/>
    </source>
</evidence>
<gene>
    <name evidence="1" type="ORF">AS026_05920</name>
</gene>
<evidence type="ECO:0000313" key="1">
    <source>
        <dbReference type="EMBL" id="KWV51594.1"/>
    </source>
</evidence>
<protein>
    <recommendedName>
        <fullName evidence="3">DUF982 domain-containing protein</fullName>
    </recommendedName>
</protein>
<dbReference type="AlphaFoldDB" id="A0A109JMM1"/>
<organism evidence="1 2">
    <name type="scientific">Rhizobium altiplani</name>
    <dbReference type="NCBI Taxonomy" id="1864509"/>
    <lineage>
        <taxon>Bacteria</taxon>
        <taxon>Pseudomonadati</taxon>
        <taxon>Pseudomonadota</taxon>
        <taxon>Alphaproteobacteria</taxon>
        <taxon>Hyphomicrobiales</taxon>
        <taxon>Rhizobiaceae</taxon>
        <taxon>Rhizobium/Agrobacterium group</taxon>
        <taxon>Rhizobium</taxon>
    </lineage>
</organism>
<accession>A0A109JMM1</accession>
<dbReference type="EMBL" id="LNCD01000078">
    <property type="protein sequence ID" value="KWV51594.1"/>
    <property type="molecule type" value="Genomic_DNA"/>
</dbReference>
<dbReference type="Proteomes" id="UP000068164">
    <property type="component" value="Unassembled WGS sequence"/>
</dbReference>
<comment type="caution">
    <text evidence="1">The sequence shown here is derived from an EMBL/GenBank/DDBJ whole genome shotgun (WGS) entry which is preliminary data.</text>
</comment>
<dbReference type="RefSeq" id="WP_018117187.1">
    <property type="nucleotide sequence ID" value="NZ_JBBNAS010000053.1"/>
</dbReference>
<dbReference type="OrthoDB" id="8420443at2"/>
<dbReference type="InterPro" id="IPR010385">
    <property type="entry name" value="DUF982"/>
</dbReference>
<reference evidence="1 2" key="1">
    <citation type="submission" date="2015-11" db="EMBL/GenBank/DDBJ databases">
        <title>Draft Genome Sequence of the Strain BR 10423 (Rhizobium sp.) isolated from nodules of Mimosa pudica.</title>
        <authorList>
            <person name="Barauna A.C."/>
            <person name="Zilli J.E."/>
            <person name="Simoes-Araujo J.L."/>
            <person name="Reis V.M."/>
            <person name="James E.K."/>
            <person name="Reis F.B.Jr."/>
            <person name="Rouws L.F."/>
            <person name="Passos S.R."/>
            <person name="Gois S.R."/>
        </authorList>
    </citation>
    <scope>NUCLEOTIDE SEQUENCE [LARGE SCALE GENOMIC DNA]</scope>
    <source>
        <strain evidence="1 2">BR10423</strain>
    </source>
</reference>
<dbReference type="Pfam" id="PF06169">
    <property type="entry name" value="DUF982"/>
    <property type="match status" value="1"/>
</dbReference>
<evidence type="ECO:0000313" key="2">
    <source>
        <dbReference type="Proteomes" id="UP000068164"/>
    </source>
</evidence>